<keyword evidence="2" id="KW-0645">Protease</keyword>
<sequence>MVRTIPYGDAKIAFTIRFVSRPQRRVSIHVMPDGAVRVDAPEETELSEVMTAVRKRARWVWLQLEGQRERRRHVLPREYVSGESHFYLGRRYMLKVNVEPAAEPGVKLLRGRLEVTTPTREATTIRHLLEKWYRGRGLDVFARIIAGCAAKATWLEQQPPWRLLNMRTQWGSCSPKGELLLNPQLVKAPRACVEYVVVHELCHLKEHNHSANFYRLLEALLPDWEARKTELDGMAELLLNR</sequence>
<reference evidence="2 3" key="1">
    <citation type="submission" date="2023-12" db="EMBL/GenBank/DDBJ databases">
        <title>A. evansii MAY27, complete genome.</title>
        <authorList>
            <person name="Wang Y."/>
        </authorList>
    </citation>
    <scope>NUCLEOTIDE SEQUENCE [LARGE SCALE GENOMIC DNA]</scope>
    <source>
        <strain evidence="2 3">MAY27</strain>
    </source>
</reference>
<dbReference type="InterPro" id="IPR053136">
    <property type="entry name" value="UTP_pyrophosphatase-like"/>
</dbReference>
<dbReference type="RefSeq" id="WP_407279280.1">
    <property type="nucleotide sequence ID" value="NZ_CP141259.1"/>
</dbReference>
<dbReference type="GO" id="GO:0008237">
    <property type="term" value="F:metallopeptidase activity"/>
    <property type="evidence" value="ECO:0007669"/>
    <property type="project" value="UniProtKB-KW"/>
</dbReference>
<protein>
    <submittedName>
        <fullName evidence="2">SprT family zinc-dependent metalloprotease</fullName>
        <ecNumber evidence="2">3.4.-.-</ecNumber>
    </submittedName>
</protein>
<dbReference type="InterPro" id="IPR002725">
    <property type="entry name" value="YgjP-like_metallopeptidase"/>
</dbReference>
<dbReference type="EC" id="3.4.-.-" evidence="2"/>
<evidence type="ECO:0000313" key="3">
    <source>
        <dbReference type="Proteomes" id="UP001626593"/>
    </source>
</evidence>
<accession>A0ABZ1AKT3</accession>
<keyword evidence="2" id="KW-0482">Metalloprotease</keyword>
<dbReference type="Gene3D" id="3.30.2010.10">
    <property type="entry name" value="Metalloproteases ('zincins'), catalytic domain"/>
    <property type="match status" value="1"/>
</dbReference>
<name>A0ABZ1AKT3_AROEV</name>
<gene>
    <name evidence="2" type="ORF">U5817_00045</name>
</gene>
<dbReference type="Pfam" id="PF01863">
    <property type="entry name" value="YgjP-like"/>
    <property type="match status" value="1"/>
</dbReference>
<evidence type="ECO:0000313" key="2">
    <source>
        <dbReference type="EMBL" id="WRL46467.1"/>
    </source>
</evidence>
<dbReference type="PANTHER" id="PTHR30399:SF1">
    <property type="entry name" value="UTP PYROPHOSPHATASE"/>
    <property type="match status" value="1"/>
</dbReference>
<feature type="domain" description="YgjP-like metallopeptidase" evidence="1">
    <location>
        <begin position="24"/>
        <end position="232"/>
    </location>
</feature>
<proteinExistence type="predicted"/>
<dbReference type="EMBL" id="CP141259">
    <property type="protein sequence ID" value="WRL46467.1"/>
    <property type="molecule type" value="Genomic_DNA"/>
</dbReference>
<keyword evidence="3" id="KW-1185">Reference proteome</keyword>
<evidence type="ECO:0000259" key="1">
    <source>
        <dbReference type="Pfam" id="PF01863"/>
    </source>
</evidence>
<dbReference type="Proteomes" id="UP001626593">
    <property type="component" value="Chromosome"/>
</dbReference>
<dbReference type="CDD" id="cd07344">
    <property type="entry name" value="M48_yhfN_like"/>
    <property type="match status" value="1"/>
</dbReference>
<organism evidence="2 3">
    <name type="scientific">Aromatoleum evansii</name>
    <name type="common">Azoarcus evansii</name>
    <dbReference type="NCBI Taxonomy" id="59406"/>
    <lineage>
        <taxon>Bacteria</taxon>
        <taxon>Pseudomonadati</taxon>
        <taxon>Pseudomonadota</taxon>
        <taxon>Betaproteobacteria</taxon>
        <taxon>Rhodocyclales</taxon>
        <taxon>Rhodocyclaceae</taxon>
        <taxon>Aromatoleum</taxon>
    </lineage>
</organism>
<dbReference type="PANTHER" id="PTHR30399">
    <property type="entry name" value="UNCHARACTERIZED PROTEIN YGJP"/>
    <property type="match status" value="1"/>
</dbReference>
<keyword evidence="2" id="KW-0378">Hydrolase</keyword>